<dbReference type="InterPro" id="IPR000719">
    <property type="entry name" value="Prot_kinase_dom"/>
</dbReference>
<dbReference type="Gene3D" id="3.30.200.20">
    <property type="entry name" value="Phosphorylase Kinase, domain 1"/>
    <property type="match status" value="1"/>
</dbReference>
<evidence type="ECO:0000259" key="2">
    <source>
        <dbReference type="PROSITE" id="PS50011"/>
    </source>
</evidence>
<keyword evidence="1" id="KW-0472">Membrane</keyword>
<dbReference type="GeneID" id="14883640"/>
<accession>A0A0A1TW81</accession>
<keyword evidence="1" id="KW-1133">Transmembrane helix</keyword>
<dbReference type="OrthoDB" id="28230at2759"/>
<keyword evidence="3" id="KW-0418">Kinase</keyword>
<dbReference type="KEGG" id="eiv:EIN_174410"/>
<dbReference type="GO" id="GO:0004672">
    <property type="term" value="F:protein kinase activity"/>
    <property type="evidence" value="ECO:0007669"/>
    <property type="project" value="InterPro"/>
</dbReference>
<keyword evidence="1" id="KW-0812">Transmembrane</keyword>
<dbReference type="AlphaFoldDB" id="A0A0A1TW81"/>
<dbReference type="PANTHER" id="PTHR45756">
    <property type="entry name" value="PALMITOYLTRANSFERASE"/>
    <property type="match status" value="1"/>
</dbReference>
<keyword evidence="4" id="KW-1185">Reference proteome</keyword>
<dbReference type="InterPro" id="IPR008962">
    <property type="entry name" value="PapD-like_sf"/>
</dbReference>
<dbReference type="GO" id="GO:0005524">
    <property type="term" value="F:ATP binding"/>
    <property type="evidence" value="ECO:0007669"/>
    <property type="project" value="InterPro"/>
</dbReference>
<gene>
    <name evidence="3" type="ORF">EIN_174410</name>
</gene>
<dbReference type="InterPro" id="IPR011009">
    <property type="entry name" value="Kinase-like_dom_sf"/>
</dbReference>
<dbReference type="InterPro" id="IPR013783">
    <property type="entry name" value="Ig-like_fold"/>
</dbReference>
<protein>
    <submittedName>
        <fullName evidence="3">Proto-oncogene tyrosine protein kinase FER, putative</fullName>
    </submittedName>
</protein>
<dbReference type="InterPro" id="IPR053215">
    <property type="entry name" value="TKL_Ser/Thr_kinase"/>
</dbReference>
<organism evidence="3 4">
    <name type="scientific">Entamoeba invadens IP1</name>
    <dbReference type="NCBI Taxonomy" id="370355"/>
    <lineage>
        <taxon>Eukaryota</taxon>
        <taxon>Amoebozoa</taxon>
        <taxon>Evosea</taxon>
        <taxon>Archamoebae</taxon>
        <taxon>Mastigamoebida</taxon>
        <taxon>Entamoebidae</taxon>
        <taxon>Entamoeba</taxon>
    </lineage>
</organism>
<dbReference type="InterPro" id="IPR001245">
    <property type="entry name" value="Ser-Thr/Tyr_kinase_cat_dom"/>
</dbReference>
<name>A0A0A1TW81_ENTIV</name>
<dbReference type="PANTHER" id="PTHR45756:SF1">
    <property type="entry name" value="PROTEIN KINASE DOMAIN CONTAINING PROTEIN"/>
    <property type="match status" value="1"/>
</dbReference>
<dbReference type="SUPFAM" id="SSF49354">
    <property type="entry name" value="PapD-like"/>
    <property type="match status" value="1"/>
</dbReference>
<dbReference type="Gene3D" id="1.10.510.10">
    <property type="entry name" value="Transferase(Phosphotransferase) domain 1"/>
    <property type="match status" value="1"/>
</dbReference>
<evidence type="ECO:0000313" key="3">
    <source>
        <dbReference type="EMBL" id="ELP84746.1"/>
    </source>
</evidence>
<feature type="domain" description="Protein kinase" evidence="2">
    <location>
        <begin position="208"/>
        <end position="468"/>
    </location>
</feature>
<dbReference type="PROSITE" id="PS50011">
    <property type="entry name" value="PROTEIN_KINASE_DOM"/>
    <property type="match status" value="1"/>
</dbReference>
<dbReference type="Proteomes" id="UP000014680">
    <property type="component" value="Unassembled WGS sequence"/>
</dbReference>
<evidence type="ECO:0000313" key="4">
    <source>
        <dbReference type="Proteomes" id="UP000014680"/>
    </source>
</evidence>
<keyword evidence="3" id="KW-0808">Transferase</keyword>
<evidence type="ECO:0000256" key="1">
    <source>
        <dbReference type="SAM" id="Phobius"/>
    </source>
</evidence>
<sequence length="474" mass="53534">MSNSTSSNTTFDNSTNSPPLICPPGYFYVKGECVQSTHWILGVSITCSLLLALVMVLIIVVWFLSRKKTTSSRDRYSRVHSDDFPLHLSKTELTFESEGITMSINTQYTDEINITNTSDIEKSFKIEFDATQYILKTEPECGVLGPHSSVDVQFTITLKCSCKQYPPINVVSFDGTSEVDAIDEDIVTTPVQVCASCEDTLLLDFKEISTKELIANGLHGDVVVSTYRGQTVVVKKFKLSWTEEARSFFVERLGEVTQMRHSNLITIFGCVVTPNHEALVMEFAEHGNARTCYRRGEMELKLREKVLIDVCKGIQYLHSNNRVHGCIKPTNMLMVSINPQSTVCCKLGHYWDLAEMTSLIIPKIEADNEIMMQNSYFTAPECFKESSLTAEADVYSLGMSILEIYQQKMVYPERPFSNGWDAATEIVKGKRPDVPNSVDEKIKNLVTKCWEQKLESRPKIGEILKTFMELQDQS</sequence>
<proteinExistence type="predicted"/>
<reference evidence="3 4" key="1">
    <citation type="submission" date="2012-10" db="EMBL/GenBank/DDBJ databases">
        <authorList>
            <person name="Zafar N."/>
            <person name="Inman J."/>
            <person name="Hall N."/>
            <person name="Lorenzi H."/>
            <person name="Caler E."/>
        </authorList>
    </citation>
    <scope>NUCLEOTIDE SEQUENCE [LARGE SCALE GENOMIC DNA]</scope>
    <source>
        <strain evidence="3 4">IP1</strain>
    </source>
</reference>
<dbReference type="SUPFAM" id="SSF56112">
    <property type="entry name" value="Protein kinase-like (PK-like)"/>
    <property type="match status" value="1"/>
</dbReference>
<dbReference type="EMBL" id="KB207112">
    <property type="protein sequence ID" value="ELP84746.1"/>
    <property type="molecule type" value="Genomic_DNA"/>
</dbReference>
<dbReference type="RefSeq" id="XP_004184092.1">
    <property type="nucleotide sequence ID" value="XM_004184044.1"/>
</dbReference>
<dbReference type="VEuPathDB" id="AmoebaDB:EIN_174410"/>
<dbReference type="Gene3D" id="2.60.40.10">
    <property type="entry name" value="Immunoglobulins"/>
    <property type="match status" value="1"/>
</dbReference>
<feature type="transmembrane region" description="Helical" evidence="1">
    <location>
        <begin position="39"/>
        <end position="65"/>
    </location>
</feature>
<dbReference type="Pfam" id="PF07714">
    <property type="entry name" value="PK_Tyr_Ser-Thr"/>
    <property type="match status" value="1"/>
</dbReference>
<dbReference type="OMA" id="PMQVANP"/>